<evidence type="ECO:0000313" key="8">
    <source>
        <dbReference type="Proteomes" id="UP000260665"/>
    </source>
</evidence>
<evidence type="ECO:0000256" key="2">
    <source>
        <dbReference type="ARBA" id="ARBA00022448"/>
    </source>
</evidence>
<dbReference type="OrthoDB" id="9787902at2"/>
<feature type="chain" id="PRO_5017721201" evidence="5">
    <location>
        <begin position="24"/>
        <end position="284"/>
    </location>
</feature>
<keyword evidence="3" id="KW-1003">Cell membrane</keyword>
<dbReference type="GO" id="GO:0015871">
    <property type="term" value="P:choline transport"/>
    <property type="evidence" value="ECO:0007669"/>
    <property type="project" value="TreeGrafter"/>
</dbReference>
<reference evidence="7 8" key="1">
    <citation type="submission" date="2018-05" db="EMBL/GenBank/DDBJ databases">
        <title>Rhodoferax soyangensis sp.nov., isolated from an oligotrophic freshwater lake.</title>
        <authorList>
            <person name="Park M."/>
        </authorList>
    </citation>
    <scope>NUCLEOTIDE SEQUENCE [LARGE SCALE GENOMIC DNA]</scope>
    <source>
        <strain evidence="7 8">IMCC26218</strain>
    </source>
</reference>
<keyword evidence="5" id="KW-0732">Signal</keyword>
<comment type="caution">
    <text evidence="7">The sequence shown here is derived from an EMBL/GenBank/DDBJ whole genome shotgun (WGS) entry which is preliminary data.</text>
</comment>
<sequence length="284" mass="31365">MKKFVKALCAVAMAGMTMFSAHAAEEKSITMGTLSWDDLTPITAVTKKVLEDAGYNVKVTTFAEWGIAFAALSKGDVQLLASQVNYISQDHWDKNKSRLEKLSAVSHGLYQSFAVPKYVNIDSIDQLNANADKFGGKIVGIEPGSGLMRDAKTAVGSYGLKLKLVEGSTAAMSAAVKSATARKEWVVTTVWEPSEFMKKYDLKFLKDPKGVFPPPQTYYWLANKGFSAKYPVARELIAGVYLPLEDLNDINLDLADGKKLDDLMKDWYGSHADLMKRWSNIKKD</sequence>
<dbReference type="PANTHER" id="PTHR47737">
    <property type="entry name" value="GLYCINE BETAINE/PROLINE BETAINE TRANSPORT SYSTEM PERMEASE PROTEIN PROW"/>
    <property type="match status" value="1"/>
</dbReference>
<dbReference type="GO" id="GO:0015226">
    <property type="term" value="F:carnitine transmembrane transporter activity"/>
    <property type="evidence" value="ECO:0007669"/>
    <property type="project" value="TreeGrafter"/>
</dbReference>
<dbReference type="GO" id="GO:0043190">
    <property type="term" value="C:ATP-binding cassette (ABC) transporter complex"/>
    <property type="evidence" value="ECO:0007669"/>
    <property type="project" value="InterPro"/>
</dbReference>
<protein>
    <submittedName>
        <fullName evidence="7">Glycine/betaine ABC transporter</fullName>
    </submittedName>
</protein>
<dbReference type="InterPro" id="IPR007210">
    <property type="entry name" value="ABC_Gly_betaine_transp_sub-bd"/>
</dbReference>
<keyword evidence="4" id="KW-0472">Membrane</keyword>
<name>A0A3E1RAM0_9BURK</name>
<dbReference type="EMBL" id="QFZK01000013">
    <property type="protein sequence ID" value="RFO95700.1"/>
    <property type="molecule type" value="Genomic_DNA"/>
</dbReference>
<evidence type="ECO:0000259" key="6">
    <source>
        <dbReference type="Pfam" id="PF04069"/>
    </source>
</evidence>
<evidence type="ECO:0000313" key="7">
    <source>
        <dbReference type="EMBL" id="RFO95700.1"/>
    </source>
</evidence>
<dbReference type="Pfam" id="PF04069">
    <property type="entry name" value="OpuAC"/>
    <property type="match status" value="1"/>
</dbReference>
<dbReference type="AlphaFoldDB" id="A0A3E1RAM0"/>
<dbReference type="Gene3D" id="3.40.190.10">
    <property type="entry name" value="Periplasmic binding protein-like II"/>
    <property type="match status" value="1"/>
</dbReference>
<comment type="subcellular location">
    <subcellularLocation>
        <location evidence="1">Cell membrane</location>
    </subcellularLocation>
</comment>
<dbReference type="RefSeq" id="WP_117179305.1">
    <property type="nucleotide sequence ID" value="NZ_QFZK01000013.1"/>
</dbReference>
<dbReference type="Proteomes" id="UP000260665">
    <property type="component" value="Unassembled WGS sequence"/>
</dbReference>
<keyword evidence="2" id="KW-0813">Transport</keyword>
<gene>
    <name evidence="7" type="ORF">DIC66_17040</name>
</gene>
<dbReference type="Gene3D" id="3.40.190.100">
    <property type="entry name" value="Glycine betaine-binding periplasmic protein, domain 2"/>
    <property type="match status" value="1"/>
</dbReference>
<evidence type="ECO:0000256" key="1">
    <source>
        <dbReference type="ARBA" id="ARBA00004236"/>
    </source>
</evidence>
<feature type="domain" description="ABC-type glycine betaine transport system substrate-binding" evidence="6">
    <location>
        <begin position="27"/>
        <end position="268"/>
    </location>
</feature>
<evidence type="ECO:0000256" key="5">
    <source>
        <dbReference type="SAM" id="SignalP"/>
    </source>
</evidence>
<organism evidence="7 8">
    <name type="scientific">Rhodoferax lacus</name>
    <dbReference type="NCBI Taxonomy" id="2184758"/>
    <lineage>
        <taxon>Bacteria</taxon>
        <taxon>Pseudomonadati</taxon>
        <taxon>Pseudomonadota</taxon>
        <taxon>Betaproteobacteria</taxon>
        <taxon>Burkholderiales</taxon>
        <taxon>Comamonadaceae</taxon>
        <taxon>Rhodoferax</taxon>
    </lineage>
</organism>
<dbReference type="SUPFAM" id="SSF53850">
    <property type="entry name" value="Periplasmic binding protein-like II"/>
    <property type="match status" value="1"/>
</dbReference>
<dbReference type="GO" id="GO:0005275">
    <property type="term" value="F:amine transmembrane transporter activity"/>
    <property type="evidence" value="ECO:0007669"/>
    <property type="project" value="TreeGrafter"/>
</dbReference>
<feature type="signal peptide" evidence="5">
    <location>
        <begin position="1"/>
        <end position="23"/>
    </location>
</feature>
<dbReference type="CDD" id="cd13639">
    <property type="entry name" value="PBP2_OpuAC_like"/>
    <property type="match status" value="1"/>
</dbReference>
<evidence type="ECO:0000256" key="4">
    <source>
        <dbReference type="ARBA" id="ARBA00023136"/>
    </source>
</evidence>
<keyword evidence="8" id="KW-1185">Reference proteome</keyword>
<proteinExistence type="predicted"/>
<accession>A0A3E1RAM0</accession>
<evidence type="ECO:0000256" key="3">
    <source>
        <dbReference type="ARBA" id="ARBA00022475"/>
    </source>
</evidence>
<dbReference type="PANTHER" id="PTHR47737:SF1">
    <property type="entry name" value="GLYCINE BETAINE_PROLINE BETAINE TRANSPORT SYSTEM PERMEASE PROTEIN PROW"/>
    <property type="match status" value="1"/>
</dbReference>
<dbReference type="GO" id="GO:0031460">
    <property type="term" value="P:glycine betaine transport"/>
    <property type="evidence" value="ECO:0007669"/>
    <property type="project" value="TreeGrafter"/>
</dbReference>